<dbReference type="GO" id="GO:0005952">
    <property type="term" value="C:cAMP-dependent protein kinase complex"/>
    <property type="evidence" value="ECO:0007669"/>
    <property type="project" value="InterPro"/>
</dbReference>
<dbReference type="InterPro" id="IPR000595">
    <property type="entry name" value="cNMP-bd_dom"/>
</dbReference>
<dbReference type="InterPro" id="IPR018488">
    <property type="entry name" value="cNMP-bd_CS"/>
</dbReference>
<dbReference type="AlphaFoldDB" id="A0AAD1Y9S2"/>
<keyword evidence="3" id="KW-1185">Reference proteome</keyword>
<proteinExistence type="predicted"/>
<dbReference type="SUPFAM" id="SSF51206">
    <property type="entry name" value="cAMP-binding domain-like"/>
    <property type="match status" value="2"/>
</dbReference>
<dbReference type="InterPro" id="IPR050503">
    <property type="entry name" value="cAMP-dep_PK_reg_su-like"/>
</dbReference>
<accession>A0AAD1Y9S2</accession>
<evidence type="ECO:0000313" key="2">
    <source>
        <dbReference type="EMBL" id="CAI2387134.1"/>
    </source>
</evidence>
<organism evidence="2 3">
    <name type="scientific">Euplotes crassus</name>
    <dbReference type="NCBI Taxonomy" id="5936"/>
    <lineage>
        <taxon>Eukaryota</taxon>
        <taxon>Sar</taxon>
        <taxon>Alveolata</taxon>
        <taxon>Ciliophora</taxon>
        <taxon>Intramacronucleata</taxon>
        <taxon>Spirotrichea</taxon>
        <taxon>Hypotrichia</taxon>
        <taxon>Euplotida</taxon>
        <taxon>Euplotidae</taxon>
        <taxon>Moneuplotes</taxon>
    </lineage>
</organism>
<dbReference type="CDD" id="cd00038">
    <property type="entry name" value="CAP_ED"/>
    <property type="match status" value="1"/>
</dbReference>
<comment type="caution">
    <text evidence="2">The sequence shown here is derived from an EMBL/GenBank/DDBJ whole genome shotgun (WGS) entry which is preliminary data.</text>
</comment>
<name>A0AAD1Y9S2_EUPCR</name>
<dbReference type="InterPro" id="IPR014710">
    <property type="entry name" value="RmlC-like_jellyroll"/>
</dbReference>
<dbReference type="PROSITE" id="PS00888">
    <property type="entry name" value="CNMP_BINDING_1"/>
    <property type="match status" value="1"/>
</dbReference>
<dbReference type="Gene3D" id="2.60.120.10">
    <property type="entry name" value="Jelly Rolls"/>
    <property type="match status" value="2"/>
</dbReference>
<dbReference type="PANTHER" id="PTHR11635">
    <property type="entry name" value="CAMP-DEPENDENT PROTEIN KINASE REGULATORY CHAIN"/>
    <property type="match status" value="1"/>
</dbReference>
<dbReference type="Pfam" id="PF00027">
    <property type="entry name" value="cNMP_binding"/>
    <property type="match status" value="1"/>
</dbReference>
<evidence type="ECO:0000259" key="1">
    <source>
        <dbReference type="PROSITE" id="PS50042"/>
    </source>
</evidence>
<dbReference type="EMBL" id="CAMPGE010029654">
    <property type="protein sequence ID" value="CAI2387134.1"/>
    <property type="molecule type" value="Genomic_DNA"/>
</dbReference>
<protein>
    <recommendedName>
        <fullName evidence="1">Cyclic nucleotide-binding domain-containing protein</fullName>
    </recommendedName>
</protein>
<dbReference type="GO" id="GO:0030552">
    <property type="term" value="F:cAMP binding"/>
    <property type="evidence" value="ECO:0007669"/>
    <property type="project" value="TreeGrafter"/>
</dbReference>
<dbReference type="InterPro" id="IPR018490">
    <property type="entry name" value="cNMP-bd_dom_sf"/>
</dbReference>
<dbReference type="PROSITE" id="PS50042">
    <property type="entry name" value="CNMP_BINDING_3"/>
    <property type="match status" value="2"/>
</dbReference>
<evidence type="ECO:0000313" key="3">
    <source>
        <dbReference type="Proteomes" id="UP001295684"/>
    </source>
</evidence>
<feature type="domain" description="Cyclic nucleotide-binding" evidence="1">
    <location>
        <begin position="167"/>
        <end position="277"/>
    </location>
</feature>
<sequence>MLKDLQKIYTKLENLECEDAKLSEDEMLSFQSMLRQLPNFEDVSNQFRKEISKYARTCVLPPSTVFITPEDAVIDKYILVKGSIQISIFSPEESHGKQKILSPGDTFGDFSDINPECKWEKLYVKTLAVGAETIKFSTLEILPGLTTLRKELEIQIKMEHLCTVIPELRNRNKAKIGSICDCMMKEMLYVKDTYLIKEGEKANYIYIIKKGELKIVSSKKLRGSNKNFVEFQIGRIGEKEWAGIEILKLRGNPIPFSIIAMTHVEAYRINTKRSDNLDSKAKSKKEWSNLPNEILSKVELLALERLKFLETRICEIIHSMKKISKLETYSQISKEESNKISKKFPAASKGALKNLASIEFINTVRNESSNSINISRPMTNFKQSRYRNLSQDFEASSQASGVIDFEKVSTRTIPPSMVDSHRKLLFVQPGKYINKYSCKKFEGINMAFSSRPGTKSGYFPTAISEMGLTERKPEKETMNNFMKTTLQTRTSMEGTQNIEVPSLKRRFATKQLKKREKALRYSRSLKHLPKRLYGTPGYPVDAKVYLDLACHYRYFNENKTALPTYDSMKFNKKSTRDK</sequence>
<dbReference type="GO" id="GO:0005829">
    <property type="term" value="C:cytosol"/>
    <property type="evidence" value="ECO:0007669"/>
    <property type="project" value="TreeGrafter"/>
</dbReference>
<dbReference type="PANTHER" id="PTHR11635:SF152">
    <property type="entry name" value="CAMP-DEPENDENT PROTEIN KINASE TYPE I REGULATORY SUBUNIT-RELATED"/>
    <property type="match status" value="1"/>
</dbReference>
<feature type="domain" description="Cyclic nucleotide-binding" evidence="1">
    <location>
        <begin position="39"/>
        <end position="111"/>
    </location>
</feature>
<dbReference type="GO" id="GO:0034236">
    <property type="term" value="F:protein kinase A catalytic subunit binding"/>
    <property type="evidence" value="ECO:0007669"/>
    <property type="project" value="TreeGrafter"/>
</dbReference>
<dbReference type="Proteomes" id="UP001295684">
    <property type="component" value="Unassembled WGS sequence"/>
</dbReference>
<gene>
    <name evidence="2" type="ORF">ECRASSUSDP1_LOCUS28762</name>
</gene>
<reference evidence="2" key="1">
    <citation type="submission" date="2023-07" db="EMBL/GenBank/DDBJ databases">
        <authorList>
            <consortium name="AG Swart"/>
            <person name="Singh M."/>
            <person name="Singh A."/>
            <person name="Seah K."/>
            <person name="Emmerich C."/>
        </authorList>
    </citation>
    <scope>NUCLEOTIDE SEQUENCE</scope>
    <source>
        <strain evidence="2">DP1</strain>
    </source>
</reference>
<dbReference type="GO" id="GO:0004862">
    <property type="term" value="F:cAMP-dependent protein kinase inhibitor activity"/>
    <property type="evidence" value="ECO:0007669"/>
    <property type="project" value="TreeGrafter"/>
</dbReference>